<dbReference type="EMBL" id="GL983314">
    <property type="protein sequence ID" value="EGR33801.1"/>
    <property type="molecule type" value="Genomic_DNA"/>
</dbReference>
<evidence type="ECO:0000313" key="3">
    <source>
        <dbReference type="Proteomes" id="UP000008983"/>
    </source>
</evidence>
<gene>
    <name evidence="2" type="ORF">IMG5_037250</name>
</gene>
<reference evidence="2 3" key="1">
    <citation type="submission" date="2011-07" db="EMBL/GenBank/DDBJ databases">
        <authorList>
            <person name="Coyne R."/>
            <person name="Brami D."/>
            <person name="Johnson J."/>
            <person name="Hostetler J."/>
            <person name="Hannick L."/>
            <person name="Clark T."/>
            <person name="Cassidy-Hanley D."/>
            <person name="Inman J."/>
        </authorList>
    </citation>
    <scope>NUCLEOTIDE SEQUENCE [LARGE SCALE GENOMIC DNA]</scope>
    <source>
        <strain evidence="2 3">G5</strain>
    </source>
</reference>
<protein>
    <recommendedName>
        <fullName evidence="4">Transmembrane protein</fullName>
    </recommendedName>
</protein>
<evidence type="ECO:0008006" key="4">
    <source>
        <dbReference type="Google" id="ProtNLM"/>
    </source>
</evidence>
<name>G0QLV5_ICHMU</name>
<dbReference type="RefSeq" id="XP_004039025.1">
    <property type="nucleotide sequence ID" value="XM_004038977.1"/>
</dbReference>
<evidence type="ECO:0000256" key="1">
    <source>
        <dbReference type="SAM" id="Phobius"/>
    </source>
</evidence>
<evidence type="ECO:0000313" key="2">
    <source>
        <dbReference type="EMBL" id="EGR33801.1"/>
    </source>
</evidence>
<dbReference type="InParanoid" id="G0QLV5"/>
<feature type="transmembrane region" description="Helical" evidence="1">
    <location>
        <begin position="96"/>
        <end position="116"/>
    </location>
</feature>
<organism evidence="2 3">
    <name type="scientific">Ichthyophthirius multifiliis</name>
    <name type="common">White spot disease agent</name>
    <name type="synonym">Ich</name>
    <dbReference type="NCBI Taxonomy" id="5932"/>
    <lineage>
        <taxon>Eukaryota</taxon>
        <taxon>Sar</taxon>
        <taxon>Alveolata</taxon>
        <taxon>Ciliophora</taxon>
        <taxon>Intramacronucleata</taxon>
        <taxon>Oligohymenophorea</taxon>
        <taxon>Hymenostomatida</taxon>
        <taxon>Ophryoglenina</taxon>
        <taxon>Ichthyophthirius</taxon>
    </lineage>
</organism>
<feature type="transmembrane region" description="Helical" evidence="1">
    <location>
        <begin position="128"/>
        <end position="144"/>
    </location>
</feature>
<dbReference type="AlphaFoldDB" id="G0QLV5"/>
<sequence length="219" mass="27916">MNIFFFLTFKLFFFKQIQYFFFYLNLVFFYQPQFTTFLRFIYQQSIFFEYSYLIFVKQKSFCYAFIQRTLFQNEMPRYFLYTYIFYLQYYKNQLNYHFVKIFRNFFIIIIIQYQYCQIQYYQNFLQKCFIYIFPFKINFFYLFFKNLVCIFRIFYIICKQFSISLPTFIFSLTQILKEFDIRIKFKERTSSFSFLFNLFQQKSNKNKFLKIKANTNNQY</sequence>
<keyword evidence="1" id="KW-1133">Transmembrane helix</keyword>
<keyword evidence="1" id="KW-0472">Membrane</keyword>
<dbReference type="GeneID" id="14909989"/>
<proteinExistence type="predicted"/>
<accession>G0QLV5</accession>
<keyword evidence="3" id="KW-1185">Reference proteome</keyword>
<dbReference type="Proteomes" id="UP000008983">
    <property type="component" value="Unassembled WGS sequence"/>
</dbReference>
<keyword evidence="1" id="KW-0812">Transmembrane</keyword>